<sequence>MGCDVMFDGNSSSQFYTYCMSSEVGAPRHELPGLQGGNLNTFSGCNHLCIGARMNCLTLLCFFFPFLDLIVGGAYFS</sequence>
<keyword evidence="1" id="KW-0812">Transmembrane</keyword>
<evidence type="ECO:0000256" key="1">
    <source>
        <dbReference type="SAM" id="Phobius"/>
    </source>
</evidence>
<proteinExistence type="predicted"/>
<keyword evidence="4" id="KW-1185">Reference proteome</keyword>
<reference evidence="2 4" key="2">
    <citation type="journal article" date="2018" name="Plant J.">
        <title>The Physcomitrella patens chromosome-scale assembly reveals moss genome structure and evolution.</title>
        <authorList>
            <person name="Lang D."/>
            <person name="Ullrich K.K."/>
            <person name="Murat F."/>
            <person name="Fuchs J."/>
            <person name="Jenkins J."/>
            <person name="Haas F.B."/>
            <person name="Piednoel M."/>
            <person name="Gundlach H."/>
            <person name="Van Bel M."/>
            <person name="Meyberg R."/>
            <person name="Vives C."/>
            <person name="Morata J."/>
            <person name="Symeonidi A."/>
            <person name="Hiss M."/>
            <person name="Muchero W."/>
            <person name="Kamisugi Y."/>
            <person name="Saleh O."/>
            <person name="Blanc G."/>
            <person name="Decker E.L."/>
            <person name="van Gessel N."/>
            <person name="Grimwood J."/>
            <person name="Hayes R.D."/>
            <person name="Graham S.W."/>
            <person name="Gunter L.E."/>
            <person name="McDaniel S.F."/>
            <person name="Hoernstein S.N.W."/>
            <person name="Larsson A."/>
            <person name="Li F.W."/>
            <person name="Perroud P.F."/>
            <person name="Phillips J."/>
            <person name="Ranjan P."/>
            <person name="Rokshar D.S."/>
            <person name="Rothfels C.J."/>
            <person name="Schneider L."/>
            <person name="Shu S."/>
            <person name="Stevenson D.W."/>
            <person name="Thummler F."/>
            <person name="Tillich M."/>
            <person name="Villarreal Aguilar J.C."/>
            <person name="Widiez T."/>
            <person name="Wong G.K."/>
            <person name="Wymore A."/>
            <person name="Zhang Y."/>
            <person name="Zimmer A.D."/>
            <person name="Quatrano R.S."/>
            <person name="Mayer K.F.X."/>
            <person name="Goodstein D."/>
            <person name="Casacuberta J.M."/>
            <person name="Vandepoele K."/>
            <person name="Reski R."/>
            <person name="Cuming A.C."/>
            <person name="Tuskan G.A."/>
            <person name="Maumus F."/>
            <person name="Salse J."/>
            <person name="Schmutz J."/>
            <person name="Rensing S.A."/>
        </authorList>
    </citation>
    <scope>NUCLEOTIDE SEQUENCE [LARGE SCALE GENOMIC DNA]</scope>
    <source>
        <strain evidence="3 4">cv. Gransden 2004</strain>
    </source>
</reference>
<evidence type="ECO:0000313" key="3">
    <source>
        <dbReference type="EnsemblPlants" id="Pp3c2_11009V3.1"/>
    </source>
</evidence>
<evidence type="ECO:0000313" key="2">
    <source>
        <dbReference type="EMBL" id="PNR59726.1"/>
    </source>
</evidence>
<dbReference type="Gramene" id="Pp3c2_11009V3.1">
    <property type="protein sequence ID" value="Pp3c2_11009V3.1"/>
    <property type="gene ID" value="Pp3c2_11009"/>
</dbReference>
<reference evidence="3" key="3">
    <citation type="submission" date="2020-12" db="UniProtKB">
        <authorList>
            <consortium name="EnsemblPlants"/>
        </authorList>
    </citation>
    <scope>IDENTIFICATION</scope>
</reference>
<dbReference type="InParanoid" id="A0A2K1L122"/>
<keyword evidence="1" id="KW-1133">Transmembrane helix</keyword>
<accession>A0A2K1L122</accession>
<organism evidence="2">
    <name type="scientific">Physcomitrium patens</name>
    <name type="common">Spreading-leaved earth moss</name>
    <name type="synonym">Physcomitrella patens</name>
    <dbReference type="NCBI Taxonomy" id="3218"/>
    <lineage>
        <taxon>Eukaryota</taxon>
        <taxon>Viridiplantae</taxon>
        <taxon>Streptophyta</taxon>
        <taxon>Embryophyta</taxon>
        <taxon>Bryophyta</taxon>
        <taxon>Bryophytina</taxon>
        <taxon>Bryopsida</taxon>
        <taxon>Funariidae</taxon>
        <taxon>Funariales</taxon>
        <taxon>Funariaceae</taxon>
        <taxon>Physcomitrium</taxon>
    </lineage>
</organism>
<reference evidence="2 4" key="1">
    <citation type="journal article" date="2008" name="Science">
        <title>The Physcomitrella genome reveals evolutionary insights into the conquest of land by plants.</title>
        <authorList>
            <person name="Rensing S."/>
            <person name="Lang D."/>
            <person name="Zimmer A."/>
            <person name="Terry A."/>
            <person name="Salamov A."/>
            <person name="Shapiro H."/>
            <person name="Nishiyama T."/>
            <person name="Perroud P.-F."/>
            <person name="Lindquist E."/>
            <person name="Kamisugi Y."/>
            <person name="Tanahashi T."/>
            <person name="Sakakibara K."/>
            <person name="Fujita T."/>
            <person name="Oishi K."/>
            <person name="Shin-I T."/>
            <person name="Kuroki Y."/>
            <person name="Toyoda A."/>
            <person name="Suzuki Y."/>
            <person name="Hashimoto A."/>
            <person name="Yamaguchi K."/>
            <person name="Sugano A."/>
            <person name="Kohara Y."/>
            <person name="Fujiyama A."/>
            <person name="Anterola A."/>
            <person name="Aoki S."/>
            <person name="Ashton N."/>
            <person name="Barbazuk W.B."/>
            <person name="Barker E."/>
            <person name="Bennetzen J."/>
            <person name="Bezanilla M."/>
            <person name="Blankenship R."/>
            <person name="Cho S.H."/>
            <person name="Dutcher S."/>
            <person name="Estelle M."/>
            <person name="Fawcett J.A."/>
            <person name="Gundlach H."/>
            <person name="Hanada K."/>
            <person name="Heyl A."/>
            <person name="Hicks K.A."/>
            <person name="Hugh J."/>
            <person name="Lohr M."/>
            <person name="Mayer K."/>
            <person name="Melkozernov A."/>
            <person name="Murata T."/>
            <person name="Nelson D."/>
            <person name="Pils B."/>
            <person name="Prigge M."/>
            <person name="Reiss B."/>
            <person name="Renner T."/>
            <person name="Rombauts S."/>
            <person name="Rushton P."/>
            <person name="Sanderfoot A."/>
            <person name="Schween G."/>
            <person name="Shiu S.-H."/>
            <person name="Stueber K."/>
            <person name="Theodoulou F.L."/>
            <person name="Tu H."/>
            <person name="Van de Peer Y."/>
            <person name="Verrier P.J."/>
            <person name="Waters E."/>
            <person name="Wood A."/>
            <person name="Yang L."/>
            <person name="Cove D."/>
            <person name="Cuming A."/>
            <person name="Hasebe M."/>
            <person name="Lucas S."/>
            <person name="Mishler D.B."/>
            <person name="Reski R."/>
            <person name="Grigoriev I."/>
            <person name="Quatrano R.S."/>
            <person name="Boore J.L."/>
        </authorList>
    </citation>
    <scope>NUCLEOTIDE SEQUENCE [LARGE SCALE GENOMIC DNA]</scope>
    <source>
        <strain evidence="3 4">cv. Gransden 2004</strain>
    </source>
</reference>
<dbReference type="EMBL" id="ABEU02000002">
    <property type="protein sequence ID" value="PNR59726.1"/>
    <property type="molecule type" value="Genomic_DNA"/>
</dbReference>
<dbReference type="Proteomes" id="UP000006727">
    <property type="component" value="Chromosome 2"/>
</dbReference>
<evidence type="ECO:0000313" key="4">
    <source>
        <dbReference type="Proteomes" id="UP000006727"/>
    </source>
</evidence>
<dbReference type="AlphaFoldDB" id="A0A2K1L122"/>
<dbReference type="EnsemblPlants" id="Pp3c2_11009V3.1">
    <property type="protein sequence ID" value="Pp3c2_11009V3.1"/>
    <property type="gene ID" value="Pp3c2_11009"/>
</dbReference>
<feature type="transmembrane region" description="Helical" evidence="1">
    <location>
        <begin position="56"/>
        <end position="76"/>
    </location>
</feature>
<name>A0A2K1L122_PHYPA</name>
<keyword evidence="1" id="KW-0472">Membrane</keyword>
<protein>
    <submittedName>
        <fullName evidence="2 3">Uncharacterized protein</fullName>
    </submittedName>
</protein>
<gene>
    <name evidence="2" type="ORF">PHYPA_002518</name>
</gene>